<feature type="compositionally biased region" description="Basic and acidic residues" evidence="1">
    <location>
        <begin position="18"/>
        <end position="28"/>
    </location>
</feature>
<protein>
    <submittedName>
        <fullName evidence="2">Uncharacterized protein</fullName>
    </submittedName>
</protein>
<feature type="region of interest" description="Disordered" evidence="1">
    <location>
        <begin position="1"/>
        <end position="45"/>
    </location>
</feature>
<feature type="compositionally biased region" description="Polar residues" evidence="1">
    <location>
        <begin position="1"/>
        <end position="17"/>
    </location>
</feature>
<reference evidence="2 3" key="1">
    <citation type="submission" date="2016-02" db="EMBL/GenBank/DDBJ databases">
        <title>Biosynthesis of antibiotic leucinostatins and their inhibition on Phytophthora in bio-control Purpureocillium lilacinum.</title>
        <authorList>
            <person name="Wang G."/>
            <person name="Liu Z."/>
            <person name="Lin R."/>
            <person name="Li E."/>
            <person name="Mao Z."/>
            <person name="Ling J."/>
            <person name="Yin W."/>
            <person name="Xie B."/>
        </authorList>
    </citation>
    <scope>NUCLEOTIDE SEQUENCE [LARGE SCALE GENOMIC DNA]</scope>
    <source>
        <strain evidence="2">PLFJ-1</strain>
    </source>
</reference>
<comment type="caution">
    <text evidence="2">The sequence shown here is derived from an EMBL/GenBank/DDBJ whole genome shotgun (WGS) entry which is preliminary data.</text>
</comment>
<gene>
    <name evidence="2" type="ORF">VFPFJ_11732</name>
</gene>
<dbReference type="EMBL" id="LSBI01000088">
    <property type="protein sequence ID" value="OAQ57706.1"/>
    <property type="molecule type" value="Genomic_DNA"/>
</dbReference>
<accession>A0A179EWZ7</accession>
<dbReference type="Proteomes" id="UP000078340">
    <property type="component" value="Unassembled WGS sequence"/>
</dbReference>
<dbReference type="AlphaFoldDB" id="A0A179EWZ7"/>
<evidence type="ECO:0000313" key="2">
    <source>
        <dbReference type="EMBL" id="OAQ57706.1"/>
    </source>
</evidence>
<proteinExistence type="predicted"/>
<name>A0A179EWZ7_PURLI</name>
<sequence>MSSNQLSPSRATGSITCESDRAIRKDGLDGASAAEDTVAEPSVDETDYYDAVEYAPPAPWQEAHDALQQQIALDNRQSDSKDSMPQNVFADIGLNDDSWIQSVLPPGVYATSMNFASSLDGGMMTPQQRRQHFAALYRQRLQLMQRHQAREMSQQIRAQLQAMARRVCTAYHSDASLPSSMASQAVCSGRSSARGLEHNASPSDFPTIKICSLIYLLLQLRTDESGFGHTRLLDTLCSMADRLTYSDLGDVLQRSSHCAVEAVAFYPGRPAVLFLLRDEYSAVRRPPGIAFAVLQTRVHVVGSHVIQPRTLNFDDSDRYPEMRCLQAAAMNFVHQDTE</sequence>
<evidence type="ECO:0000256" key="1">
    <source>
        <dbReference type="SAM" id="MobiDB-lite"/>
    </source>
</evidence>
<organism evidence="2 3">
    <name type="scientific">Purpureocillium lilacinum</name>
    <name type="common">Paecilomyces lilacinus</name>
    <dbReference type="NCBI Taxonomy" id="33203"/>
    <lineage>
        <taxon>Eukaryota</taxon>
        <taxon>Fungi</taxon>
        <taxon>Dikarya</taxon>
        <taxon>Ascomycota</taxon>
        <taxon>Pezizomycotina</taxon>
        <taxon>Sordariomycetes</taxon>
        <taxon>Hypocreomycetidae</taxon>
        <taxon>Hypocreales</taxon>
        <taxon>Ophiocordycipitaceae</taxon>
        <taxon>Purpureocillium</taxon>
    </lineage>
</organism>
<evidence type="ECO:0000313" key="3">
    <source>
        <dbReference type="Proteomes" id="UP000078340"/>
    </source>
</evidence>